<dbReference type="Pfam" id="PF00501">
    <property type="entry name" value="AMP-binding"/>
    <property type="match status" value="1"/>
</dbReference>
<proteinExistence type="inferred from homology"/>
<feature type="binding site" evidence="7">
    <location>
        <position position="302"/>
    </location>
    <ligand>
        <name>D-alanine</name>
        <dbReference type="ChEBI" id="CHEBI:57416"/>
    </ligand>
</feature>
<evidence type="ECO:0000256" key="4">
    <source>
        <dbReference type="ARBA" id="ARBA00022840"/>
    </source>
</evidence>
<feature type="binding site" evidence="7">
    <location>
        <begin position="152"/>
        <end position="153"/>
    </location>
    <ligand>
        <name>ATP</name>
        <dbReference type="ChEBI" id="CHEBI:30616"/>
    </ligand>
</feature>
<dbReference type="STRING" id="336988.NT96_08570"/>
<accession>G9WHX8</accession>
<dbReference type="FunFam" id="3.30.300.30:FF:000012">
    <property type="entry name" value="D-alanine--D-alanyl carrier protein ligase"/>
    <property type="match status" value="1"/>
</dbReference>
<dbReference type="CDD" id="cd05945">
    <property type="entry name" value="DltA"/>
    <property type="match status" value="1"/>
</dbReference>
<dbReference type="SUPFAM" id="SSF56801">
    <property type="entry name" value="Acetyl-CoA synthetase-like"/>
    <property type="match status" value="1"/>
</dbReference>
<dbReference type="OrthoDB" id="9765680at2"/>
<dbReference type="UniPathway" id="UPA00556"/>
<dbReference type="NCBIfam" id="TIGR01734">
    <property type="entry name" value="D-ala-DACP-lig"/>
    <property type="match status" value="1"/>
</dbReference>
<evidence type="ECO:0000313" key="11">
    <source>
        <dbReference type="Proteomes" id="UP000004959"/>
    </source>
</evidence>
<dbReference type="EC" id="6.2.1.54" evidence="7"/>
<dbReference type="InterPro" id="IPR044507">
    <property type="entry name" value="DltA-like"/>
</dbReference>
<sequence length="508" mass="56204">MIKNILETINAQAAIHPDSPAYDYLGRHNSYRDLKEYSDSLAAYIDCQPIKTNAPIMIFGGQEFSMIASFLAAAKSGHAYIPVDVNSPSERLTAILTIADPALVIACDALPIKISDRPVIQADQLANIFLQQTAYKMTHAVTGDDTFYIIFTSGTTGQPKGVQISSSNILSFANWQLGSDFNLPEHASTLAQAPFSFDLSVMDWIPALLAGGQLRALPKEVADNFKKLFEILPQYDLQVFVSTPSFAEVCLINPDFDQVHLPQLSHFLFCGEELTKKTADKLQGRFPGAKIFNTYGPTEATVAVSGVQITQQLVNQFDRLPVGYVKSDTQVTIFDEQGKPVPRGQSGEIIIYGPSVSKGYLNNPQKTAAAFFHYQGQRAYRTGDLGSLDARGLLHYEGRKDFQIKLHGYRIELEEVNHGLSQSDLVKQAVAIPRYDSDHKVAQLLAWVVPKDNQFAKDADLTKALKEDLKERMMSYMIPSRFVYKDSLPISANGKIDIKKAIAEVNNV</sequence>
<name>G9WHX8_9LACO</name>
<dbReference type="NCBIfam" id="TIGR01733">
    <property type="entry name" value="AA-adenyl-dom"/>
    <property type="match status" value="1"/>
</dbReference>
<dbReference type="HAMAP" id="MF_00593">
    <property type="entry name" value="DltA"/>
    <property type="match status" value="1"/>
</dbReference>
<evidence type="ECO:0000259" key="9">
    <source>
        <dbReference type="Pfam" id="PF13193"/>
    </source>
</evidence>
<dbReference type="AlphaFoldDB" id="G9WHX8"/>
<dbReference type="GO" id="GO:0005737">
    <property type="term" value="C:cytoplasm"/>
    <property type="evidence" value="ECO:0007669"/>
    <property type="project" value="UniProtKB-SubCell"/>
</dbReference>
<dbReference type="NCBIfam" id="NF003417">
    <property type="entry name" value="PRK04813.1"/>
    <property type="match status" value="1"/>
</dbReference>
<dbReference type="Proteomes" id="UP000004959">
    <property type="component" value="Chromosome"/>
</dbReference>
<dbReference type="PANTHER" id="PTHR45398">
    <property type="match status" value="1"/>
</dbReference>
<evidence type="ECO:0000259" key="8">
    <source>
        <dbReference type="Pfam" id="PF00501"/>
    </source>
</evidence>
<dbReference type="GO" id="GO:0070395">
    <property type="term" value="P:lipoteichoic acid biosynthetic process"/>
    <property type="evidence" value="ECO:0007669"/>
    <property type="project" value="UniProtKB-UniRule"/>
</dbReference>
<dbReference type="InterPro" id="IPR025110">
    <property type="entry name" value="AMP-bd_C"/>
</dbReference>
<dbReference type="InterPro" id="IPR020845">
    <property type="entry name" value="AMP-binding_CS"/>
</dbReference>
<evidence type="ECO:0000313" key="10">
    <source>
        <dbReference type="EMBL" id="EHN58863.1"/>
    </source>
</evidence>
<evidence type="ECO:0000256" key="5">
    <source>
        <dbReference type="ARBA" id="ARBA00054605"/>
    </source>
</evidence>
<dbReference type="Gene3D" id="3.30.300.30">
    <property type="match status" value="1"/>
</dbReference>
<feature type="binding site" evidence="7">
    <location>
        <position position="198"/>
    </location>
    <ligand>
        <name>D-alanine</name>
        <dbReference type="ChEBI" id="CHEBI:57416"/>
    </ligand>
</feature>
<gene>
    <name evidence="7" type="primary">dltA</name>
    <name evidence="10" type="ORF">OKIT_0754</name>
</gene>
<dbReference type="InterPro" id="IPR000873">
    <property type="entry name" value="AMP-dep_synth/lig_dom"/>
</dbReference>
<dbReference type="HOGENOM" id="CLU_000022_2_12_9"/>
<dbReference type="GO" id="GO:0005524">
    <property type="term" value="F:ATP binding"/>
    <property type="evidence" value="ECO:0007669"/>
    <property type="project" value="UniProtKB-KW"/>
</dbReference>
<feature type="binding site" evidence="7">
    <location>
        <begin position="293"/>
        <end position="298"/>
    </location>
    <ligand>
        <name>ATP</name>
        <dbReference type="ChEBI" id="CHEBI:30616"/>
    </ligand>
</feature>
<dbReference type="InterPro" id="IPR010071">
    <property type="entry name" value="AA_adenyl_dom"/>
</dbReference>
<feature type="domain" description="AMP-binding enzyme C-terminal" evidence="9">
    <location>
        <begin position="419"/>
        <end position="495"/>
    </location>
</feature>
<dbReference type="InterPro" id="IPR010072">
    <property type="entry name" value="DltA"/>
</dbReference>
<evidence type="ECO:0000256" key="6">
    <source>
        <dbReference type="ARBA" id="ARBA00061336"/>
    </source>
</evidence>
<evidence type="ECO:0000256" key="3">
    <source>
        <dbReference type="ARBA" id="ARBA00022741"/>
    </source>
</evidence>
<keyword evidence="3 7" id="KW-0547">Nucleotide-binding</keyword>
<comment type="subcellular location">
    <subcellularLocation>
        <location evidence="7">Cytoplasm</location>
    </subcellularLocation>
</comment>
<comment type="catalytic activity">
    <reaction evidence="7">
        <text>holo-[D-alanyl-carrier protein] + D-alanine + ATP = D-alanyl-[D-alanyl-carrier protein] + AMP + diphosphate</text>
        <dbReference type="Rhea" id="RHEA:55132"/>
        <dbReference type="Rhea" id="RHEA-COMP:14102"/>
        <dbReference type="Rhea" id="RHEA-COMP:14103"/>
        <dbReference type="ChEBI" id="CHEBI:30616"/>
        <dbReference type="ChEBI" id="CHEBI:33019"/>
        <dbReference type="ChEBI" id="CHEBI:57416"/>
        <dbReference type="ChEBI" id="CHEBI:64479"/>
        <dbReference type="ChEBI" id="CHEBI:138620"/>
        <dbReference type="ChEBI" id="CHEBI:456215"/>
        <dbReference type="EC" id="6.2.1.54"/>
    </reaction>
</comment>
<feature type="binding site" evidence="7">
    <location>
        <position position="495"/>
    </location>
    <ligand>
        <name>D-alanine</name>
        <dbReference type="ChEBI" id="CHEBI:57416"/>
    </ligand>
</feature>
<keyword evidence="11" id="KW-1185">Reference proteome</keyword>
<dbReference type="PATRIC" id="fig|1045004.4.peg.756"/>
<dbReference type="EMBL" id="AFVZ01000001">
    <property type="protein sequence ID" value="EHN58863.1"/>
    <property type="molecule type" value="Genomic_DNA"/>
</dbReference>
<dbReference type="InterPro" id="IPR042099">
    <property type="entry name" value="ANL_N_sf"/>
</dbReference>
<comment type="caution">
    <text evidence="10">The sequence shown here is derived from an EMBL/GenBank/DDBJ whole genome shotgun (WGS) entry which is preliminary data.</text>
</comment>
<feature type="binding site" evidence="7">
    <location>
        <position position="495"/>
    </location>
    <ligand>
        <name>ATP</name>
        <dbReference type="ChEBI" id="CHEBI:30616"/>
    </ligand>
</feature>
<evidence type="ECO:0000256" key="7">
    <source>
        <dbReference type="HAMAP-Rule" id="MF_00593"/>
    </source>
</evidence>
<comment type="function">
    <text evidence="5 7">Catalyzes the first step in the D-alanylation of lipoteichoic acid (LTA), the activation of D-alanine and its transfer onto the D-alanyl carrier protein (Dcp) DltC. In an ATP-dependent two-step reaction, forms a high energy D-alanyl-AMP intermediate, followed by transfer of the D-alanyl residue as a thiol ester to the phosphopantheinyl prosthetic group of the Dcp. D-alanylation of LTA plays an important role in modulating the properties of the cell wall in Gram-positive bacteria, influencing the net charge of the cell wall.</text>
</comment>
<feature type="domain" description="AMP-dependent synthetase/ligase" evidence="8">
    <location>
        <begin position="11"/>
        <end position="361"/>
    </location>
</feature>
<feature type="binding site" evidence="7">
    <location>
        <begin position="396"/>
        <end position="399"/>
    </location>
    <ligand>
        <name>ATP</name>
        <dbReference type="ChEBI" id="CHEBI:30616"/>
    </ligand>
</feature>
<dbReference type="GO" id="GO:0047473">
    <property type="term" value="F:D-alanine [D-alanyl carrier protein] ligase activity"/>
    <property type="evidence" value="ECO:0007669"/>
    <property type="project" value="UniProtKB-UniRule"/>
</dbReference>
<evidence type="ECO:0000256" key="2">
    <source>
        <dbReference type="ARBA" id="ARBA00022598"/>
    </source>
</evidence>
<dbReference type="RefSeq" id="WP_007745432.1">
    <property type="nucleotide sequence ID" value="NZ_CM001398.1"/>
</dbReference>
<dbReference type="PANTHER" id="PTHR45398:SF1">
    <property type="entry name" value="ENZYME, PUTATIVE (JCVI)-RELATED"/>
    <property type="match status" value="1"/>
</dbReference>
<dbReference type="eggNOG" id="COG1020">
    <property type="taxonomic scope" value="Bacteria"/>
</dbReference>
<dbReference type="PROSITE" id="PS00455">
    <property type="entry name" value="AMP_BINDING"/>
    <property type="match status" value="1"/>
</dbReference>
<comment type="similarity">
    <text evidence="6 7">Belongs to the ATP-dependent AMP-binding enzyme family. DltA subfamily.</text>
</comment>
<dbReference type="InterPro" id="IPR045851">
    <property type="entry name" value="AMP-bd_C_sf"/>
</dbReference>
<reference evidence="10 11" key="1">
    <citation type="journal article" date="2012" name="PLoS ONE">
        <title>Functional divergence in the genus oenococcus as predicted by genome sequencing of the newly-described species, Oenococcus kitaharae.</title>
        <authorList>
            <person name="Borneman A.R."/>
            <person name="McCarthy J.M."/>
            <person name="Chambers P.J."/>
            <person name="Bartowsky E.J."/>
        </authorList>
    </citation>
    <scope>NUCLEOTIDE SEQUENCE [LARGE SCALE GENOMIC DNA]</scope>
    <source>
        <strain evidence="11">DSM17330</strain>
    </source>
</reference>
<dbReference type="Gene3D" id="3.40.50.12780">
    <property type="entry name" value="N-terminal domain of ligase-like"/>
    <property type="match status" value="1"/>
</dbReference>
<protein>
    <recommendedName>
        <fullName evidence="7">D-alanine--D-alanyl carrier protein ligase</fullName>
        <shortName evidence="7">DCL</shortName>
        <ecNumber evidence="7">6.2.1.54</ecNumber>
    </recommendedName>
    <alternativeName>
        <fullName evidence="7">D-alanine--poly(phosphoribitol) ligase subunit 1</fullName>
    </alternativeName>
    <alternativeName>
        <fullName evidence="7">D-alanine-activating enzyme</fullName>
        <shortName evidence="7">DAE</shortName>
    </alternativeName>
</protein>
<dbReference type="Pfam" id="PF13193">
    <property type="entry name" value="AMP-binding_C"/>
    <property type="match status" value="1"/>
</dbReference>
<keyword evidence="4 7" id="KW-0067">ATP-binding</keyword>
<feature type="binding site" evidence="7">
    <location>
        <position position="384"/>
    </location>
    <ligand>
        <name>ATP</name>
        <dbReference type="ChEBI" id="CHEBI:30616"/>
    </ligand>
</feature>
<organism evidence="10 11">
    <name type="scientific">Oenococcus kitaharae DSM 17330</name>
    <dbReference type="NCBI Taxonomy" id="1045004"/>
    <lineage>
        <taxon>Bacteria</taxon>
        <taxon>Bacillati</taxon>
        <taxon>Bacillota</taxon>
        <taxon>Bacilli</taxon>
        <taxon>Lactobacillales</taxon>
        <taxon>Lactobacillaceae</taxon>
        <taxon>Oenococcus</taxon>
    </lineage>
</organism>
<keyword evidence="1 7" id="KW-0963">Cytoplasm</keyword>
<evidence type="ECO:0000256" key="1">
    <source>
        <dbReference type="ARBA" id="ARBA00022490"/>
    </source>
</evidence>
<keyword evidence="2 7" id="KW-0436">Ligase</keyword>
<comment type="pathway">
    <text evidence="7">Cell wall biogenesis; lipoteichoic acid biosynthesis.</text>
</comment>